<feature type="active site" description="Nucleophile" evidence="6">
    <location>
        <position position="182"/>
    </location>
</feature>
<accession>A0A223K3W1</accession>
<dbReference type="InterPro" id="IPR050979">
    <property type="entry name" value="LD-transpeptidase"/>
</dbReference>
<keyword evidence="2 9" id="KW-0808">Transferase</keyword>
<evidence type="ECO:0000256" key="5">
    <source>
        <dbReference type="ARBA" id="ARBA00023316"/>
    </source>
</evidence>
<dbReference type="GO" id="GO:0071972">
    <property type="term" value="F:peptidoglycan L,D-transpeptidase activity"/>
    <property type="evidence" value="ECO:0007669"/>
    <property type="project" value="TreeGrafter"/>
</dbReference>
<dbReference type="GO" id="GO:0016740">
    <property type="term" value="F:transferase activity"/>
    <property type="evidence" value="ECO:0007669"/>
    <property type="project" value="UniProtKB-KW"/>
</dbReference>
<feature type="active site" description="Proton donor/acceptor" evidence="6">
    <location>
        <position position="155"/>
    </location>
</feature>
<evidence type="ECO:0000256" key="1">
    <source>
        <dbReference type="ARBA" id="ARBA00004752"/>
    </source>
</evidence>
<name>A0A223K3W1_LATSK</name>
<keyword evidence="5 6" id="KW-0961">Cell wall biogenesis/degradation</keyword>
<dbReference type="RefSeq" id="WP_035145669.1">
    <property type="nucleotide sequence ID" value="NZ_CAKMCP010000005.1"/>
</dbReference>
<protein>
    <submittedName>
        <fullName evidence="9">L,D-transpeptidase YciB</fullName>
        <ecNumber evidence="9">2.-.-.-</ecNumber>
    </submittedName>
</protein>
<dbReference type="GO" id="GO:0005576">
    <property type="term" value="C:extracellular region"/>
    <property type="evidence" value="ECO:0007669"/>
    <property type="project" value="TreeGrafter"/>
</dbReference>
<evidence type="ECO:0000256" key="4">
    <source>
        <dbReference type="ARBA" id="ARBA00022984"/>
    </source>
</evidence>
<comment type="caution">
    <text evidence="9">The sequence shown here is derived from an EMBL/GenBank/DDBJ whole genome shotgun (WGS) entry which is preliminary data.</text>
</comment>
<gene>
    <name evidence="9" type="primary">yciB</name>
    <name evidence="9" type="ORF">LAS9267_00974</name>
</gene>
<dbReference type="Gene3D" id="2.40.440.10">
    <property type="entry name" value="L,D-transpeptidase catalytic domain-like"/>
    <property type="match status" value="1"/>
</dbReference>
<dbReference type="Pfam" id="PF03734">
    <property type="entry name" value="YkuD"/>
    <property type="match status" value="1"/>
</dbReference>
<evidence type="ECO:0000313" key="9">
    <source>
        <dbReference type="EMBL" id="SPE20614.1"/>
    </source>
</evidence>
<reference evidence="9 10" key="1">
    <citation type="submission" date="2018-02" db="EMBL/GenBank/DDBJ databases">
        <authorList>
            <person name="Rodrigo-Torres L."/>
            <person name="Arahal R. D."/>
            <person name="Lucena T."/>
        </authorList>
    </citation>
    <scope>NUCLEOTIDE SEQUENCE [LARGE SCALE GENOMIC DNA]</scope>
    <source>
        <strain evidence="9 10">CECT 9267</strain>
    </source>
</reference>
<evidence type="ECO:0000313" key="10">
    <source>
        <dbReference type="Proteomes" id="UP000239650"/>
    </source>
</evidence>
<dbReference type="PROSITE" id="PS52029">
    <property type="entry name" value="LD_TPASE"/>
    <property type="match status" value="1"/>
</dbReference>
<evidence type="ECO:0000256" key="7">
    <source>
        <dbReference type="SAM" id="MobiDB-lite"/>
    </source>
</evidence>
<dbReference type="EC" id="2.-.-.-" evidence="9"/>
<dbReference type="InterPro" id="IPR005490">
    <property type="entry name" value="LD_TPept_cat_dom"/>
</dbReference>
<evidence type="ECO:0000256" key="3">
    <source>
        <dbReference type="ARBA" id="ARBA00022960"/>
    </source>
</evidence>
<dbReference type="PANTHER" id="PTHR30582:SF2">
    <property type="entry name" value="L,D-TRANSPEPTIDASE YCIB-RELATED"/>
    <property type="match status" value="1"/>
</dbReference>
<dbReference type="InterPro" id="IPR038063">
    <property type="entry name" value="Transpep_catalytic_dom"/>
</dbReference>
<evidence type="ECO:0000256" key="6">
    <source>
        <dbReference type="PROSITE-ProRule" id="PRU01373"/>
    </source>
</evidence>
<organism evidence="9 10">
    <name type="scientific">Latilactobacillus sakei</name>
    <name type="common">Lactobacillus sakei</name>
    <dbReference type="NCBI Taxonomy" id="1599"/>
    <lineage>
        <taxon>Bacteria</taxon>
        <taxon>Bacillati</taxon>
        <taxon>Bacillota</taxon>
        <taxon>Bacilli</taxon>
        <taxon>Lactobacillales</taxon>
        <taxon>Lactobacillaceae</taxon>
        <taxon>Latilactobacillus</taxon>
    </lineage>
</organism>
<comment type="pathway">
    <text evidence="1 6">Cell wall biogenesis; peptidoglycan biosynthesis.</text>
</comment>
<feature type="compositionally biased region" description="Basic and acidic residues" evidence="7">
    <location>
        <begin position="60"/>
        <end position="69"/>
    </location>
</feature>
<feature type="region of interest" description="Disordered" evidence="7">
    <location>
        <begin position="33"/>
        <end position="69"/>
    </location>
</feature>
<evidence type="ECO:0000259" key="8">
    <source>
        <dbReference type="PROSITE" id="PS52029"/>
    </source>
</evidence>
<dbReference type="CDD" id="cd16913">
    <property type="entry name" value="YkuD_like"/>
    <property type="match status" value="1"/>
</dbReference>
<keyword evidence="3 6" id="KW-0133">Cell shape</keyword>
<evidence type="ECO:0000256" key="2">
    <source>
        <dbReference type="ARBA" id="ARBA00022679"/>
    </source>
</evidence>
<feature type="domain" description="L,D-TPase catalytic" evidence="8">
    <location>
        <begin position="82"/>
        <end position="206"/>
    </location>
</feature>
<proteinExistence type="predicted"/>
<keyword evidence="4 6" id="KW-0573">Peptidoglycan synthesis</keyword>
<dbReference type="GO" id="GO:0071555">
    <property type="term" value="P:cell wall organization"/>
    <property type="evidence" value="ECO:0007669"/>
    <property type="project" value="UniProtKB-UniRule"/>
</dbReference>
<dbReference type="SUPFAM" id="SSF141523">
    <property type="entry name" value="L,D-transpeptidase catalytic domain-like"/>
    <property type="match status" value="1"/>
</dbReference>
<sequence length="206" mass="23257">MKKSPSRLWLTLGGLLILLLVVLGINWSTSHHQPAKPTASVTHSQTAQVKQTTKKQTSKKTLDWHAPSEKKPYPDVKKYAHFWIDVSIKKHRVYLMDDEKRLYTMRASTGTSDSPTPKGTFHIQEEHGEAFFNGNSGEGAKYWRSFLDHGVYLFHSVPTDKAGNFLPDEAQKLGETSNSHGCIRLSVADAKWFYQAIPVNTKVVIH</sequence>
<dbReference type="GO" id="GO:0008360">
    <property type="term" value="P:regulation of cell shape"/>
    <property type="evidence" value="ECO:0007669"/>
    <property type="project" value="UniProtKB-UniRule"/>
</dbReference>
<dbReference type="Proteomes" id="UP000239650">
    <property type="component" value="Unassembled WGS sequence"/>
</dbReference>
<dbReference type="EMBL" id="OKRC01000004">
    <property type="protein sequence ID" value="SPE20614.1"/>
    <property type="molecule type" value="Genomic_DNA"/>
</dbReference>
<dbReference type="AlphaFoldDB" id="A0A223K3W1"/>
<dbReference type="PANTHER" id="PTHR30582">
    <property type="entry name" value="L,D-TRANSPEPTIDASE"/>
    <property type="match status" value="1"/>
</dbReference>
<dbReference type="GO" id="GO:0018104">
    <property type="term" value="P:peptidoglycan-protein cross-linking"/>
    <property type="evidence" value="ECO:0007669"/>
    <property type="project" value="TreeGrafter"/>
</dbReference>